<comment type="similarity">
    <text evidence="2">Belongs to the acyltransferase 3 family.</text>
</comment>
<feature type="transmembrane region" description="Helical" evidence="7">
    <location>
        <begin position="112"/>
        <end position="137"/>
    </location>
</feature>
<comment type="caution">
    <text evidence="9">The sequence shown here is derived from an EMBL/GenBank/DDBJ whole genome shotgun (WGS) entry which is preliminary data.</text>
</comment>
<feature type="transmembrane region" description="Helical" evidence="7">
    <location>
        <begin position="216"/>
        <end position="235"/>
    </location>
</feature>
<evidence type="ECO:0000313" key="9">
    <source>
        <dbReference type="EMBL" id="RAP73576.1"/>
    </source>
</evidence>
<evidence type="ECO:0000256" key="2">
    <source>
        <dbReference type="ARBA" id="ARBA00007400"/>
    </source>
</evidence>
<dbReference type="Pfam" id="PF01757">
    <property type="entry name" value="Acyl_transf_3"/>
    <property type="match status" value="1"/>
</dbReference>
<dbReference type="GO" id="GO:0009246">
    <property type="term" value="P:enterobacterial common antigen biosynthetic process"/>
    <property type="evidence" value="ECO:0007669"/>
    <property type="project" value="TreeGrafter"/>
</dbReference>
<feature type="transmembrane region" description="Helical" evidence="7">
    <location>
        <begin position="149"/>
        <end position="169"/>
    </location>
</feature>
<keyword evidence="6 7" id="KW-0472">Membrane</keyword>
<feature type="transmembrane region" description="Helical" evidence="7">
    <location>
        <begin position="12"/>
        <end position="30"/>
    </location>
</feature>
<dbReference type="RefSeq" id="WP_112885160.1">
    <property type="nucleotide sequence ID" value="NZ_QLUW01000006.1"/>
</dbReference>
<sequence length="365" mass="41568">MKKNIINEVFFLRAIACLSIVLLHCVTKIYESDGGFIDALRLILSFGTPAFIIISEIVLANAYPTQTPEGFLKKRILYIAVPYLCFVLLYSLQSTFSLSGDGNEASLGLNLASGLLLGETPAYFVIIIFQFYLLHILFIRHVFNRFRPLWIVVTAGVVNVMYLAFFNLISPPSNEIALFIWERYYRIPFLGWIFYFVIAYYLGKNYAAFLNQLNRFRYYIFALVPLTGFVSIYLLEQNIIPVLSSKRFDLIFFTLSMAFTLIILASKFKTIPAFFVKISQYSFGIYLLHPLVLSVGERVLVFDNSLVRLVVFFVFALAGSMIAISLLNRFTWGSYIIGRIGIGLSRKNAGNPNLRLPNRSLHASD</sequence>
<comment type="subcellular location">
    <subcellularLocation>
        <location evidence="1">Cell membrane</location>
        <topology evidence="1">Multi-pass membrane protein</topology>
    </subcellularLocation>
</comment>
<evidence type="ECO:0000259" key="8">
    <source>
        <dbReference type="Pfam" id="PF01757"/>
    </source>
</evidence>
<feature type="transmembrane region" description="Helical" evidence="7">
    <location>
        <begin position="306"/>
        <end position="327"/>
    </location>
</feature>
<feature type="transmembrane region" description="Helical" evidence="7">
    <location>
        <begin position="278"/>
        <end position="300"/>
    </location>
</feature>
<evidence type="ECO:0000256" key="5">
    <source>
        <dbReference type="ARBA" id="ARBA00022989"/>
    </source>
</evidence>
<keyword evidence="10" id="KW-1185">Reference proteome</keyword>
<accession>A0A328U0R7</accession>
<keyword evidence="4 7" id="KW-0812">Transmembrane</keyword>
<dbReference type="GO" id="GO:0005886">
    <property type="term" value="C:plasma membrane"/>
    <property type="evidence" value="ECO:0007669"/>
    <property type="project" value="UniProtKB-SubCell"/>
</dbReference>
<dbReference type="GO" id="GO:0016413">
    <property type="term" value="F:O-acetyltransferase activity"/>
    <property type="evidence" value="ECO:0007669"/>
    <property type="project" value="TreeGrafter"/>
</dbReference>
<evidence type="ECO:0000256" key="4">
    <source>
        <dbReference type="ARBA" id="ARBA00022692"/>
    </source>
</evidence>
<feature type="transmembrane region" description="Helical" evidence="7">
    <location>
        <begin position="247"/>
        <end position="266"/>
    </location>
</feature>
<gene>
    <name evidence="9" type="ORF">DL346_25180</name>
</gene>
<evidence type="ECO:0000256" key="1">
    <source>
        <dbReference type="ARBA" id="ARBA00004651"/>
    </source>
</evidence>
<feature type="transmembrane region" description="Helical" evidence="7">
    <location>
        <begin position="189"/>
        <end position="209"/>
    </location>
</feature>
<name>A0A328U0R7_9BACL</name>
<evidence type="ECO:0000256" key="3">
    <source>
        <dbReference type="ARBA" id="ARBA00022475"/>
    </source>
</evidence>
<evidence type="ECO:0000256" key="7">
    <source>
        <dbReference type="SAM" id="Phobius"/>
    </source>
</evidence>
<dbReference type="Proteomes" id="UP000249260">
    <property type="component" value="Unassembled WGS sequence"/>
</dbReference>
<dbReference type="OrthoDB" id="65129at2"/>
<proteinExistence type="inferred from homology"/>
<dbReference type="PANTHER" id="PTHR40074:SF2">
    <property type="entry name" value="O-ACETYLTRANSFERASE WECH"/>
    <property type="match status" value="1"/>
</dbReference>
<dbReference type="PANTHER" id="PTHR40074">
    <property type="entry name" value="O-ACETYLTRANSFERASE WECH"/>
    <property type="match status" value="1"/>
</dbReference>
<protein>
    <recommendedName>
        <fullName evidence="8">Acyltransferase 3 domain-containing protein</fullName>
    </recommendedName>
</protein>
<feature type="transmembrane region" description="Helical" evidence="7">
    <location>
        <begin position="42"/>
        <end position="63"/>
    </location>
</feature>
<organism evidence="9 10">
    <name type="scientific">Paenibacillus montanisoli</name>
    <dbReference type="NCBI Taxonomy" id="2081970"/>
    <lineage>
        <taxon>Bacteria</taxon>
        <taxon>Bacillati</taxon>
        <taxon>Bacillota</taxon>
        <taxon>Bacilli</taxon>
        <taxon>Bacillales</taxon>
        <taxon>Paenibacillaceae</taxon>
        <taxon>Paenibacillus</taxon>
    </lineage>
</organism>
<keyword evidence="3" id="KW-1003">Cell membrane</keyword>
<evidence type="ECO:0000256" key="6">
    <source>
        <dbReference type="ARBA" id="ARBA00023136"/>
    </source>
</evidence>
<feature type="transmembrane region" description="Helical" evidence="7">
    <location>
        <begin position="75"/>
        <end position="92"/>
    </location>
</feature>
<evidence type="ECO:0000313" key="10">
    <source>
        <dbReference type="Proteomes" id="UP000249260"/>
    </source>
</evidence>
<keyword evidence="5 7" id="KW-1133">Transmembrane helix</keyword>
<reference evidence="9 10" key="1">
    <citation type="submission" date="2018-06" db="EMBL/GenBank/DDBJ databases">
        <title>Paenibacillus montanisoli sp. nov., isolated from mountain area soil.</title>
        <authorList>
            <person name="Wu M."/>
        </authorList>
    </citation>
    <scope>NUCLEOTIDE SEQUENCE [LARGE SCALE GENOMIC DNA]</scope>
    <source>
        <strain evidence="9 10">RA17</strain>
    </source>
</reference>
<dbReference type="EMBL" id="QLUW01000006">
    <property type="protein sequence ID" value="RAP73576.1"/>
    <property type="molecule type" value="Genomic_DNA"/>
</dbReference>
<dbReference type="AlphaFoldDB" id="A0A328U0R7"/>
<feature type="domain" description="Acyltransferase 3" evidence="8">
    <location>
        <begin position="11"/>
        <end position="323"/>
    </location>
</feature>
<dbReference type="InterPro" id="IPR002656">
    <property type="entry name" value="Acyl_transf_3_dom"/>
</dbReference>